<keyword evidence="3" id="KW-1185">Reference proteome</keyword>
<gene>
    <name evidence="2" type="ORF">FIBSPDRAFT_850087</name>
</gene>
<evidence type="ECO:0000313" key="2">
    <source>
        <dbReference type="EMBL" id="KZP31093.1"/>
    </source>
</evidence>
<organism evidence="2 3">
    <name type="scientific">Athelia psychrophila</name>
    <dbReference type="NCBI Taxonomy" id="1759441"/>
    <lineage>
        <taxon>Eukaryota</taxon>
        <taxon>Fungi</taxon>
        <taxon>Dikarya</taxon>
        <taxon>Basidiomycota</taxon>
        <taxon>Agaricomycotina</taxon>
        <taxon>Agaricomycetes</taxon>
        <taxon>Agaricomycetidae</taxon>
        <taxon>Atheliales</taxon>
        <taxon>Atheliaceae</taxon>
        <taxon>Athelia</taxon>
    </lineage>
</organism>
<dbReference type="AlphaFoldDB" id="A0A166TXI3"/>
<feature type="signal peptide" evidence="1">
    <location>
        <begin position="1"/>
        <end position="23"/>
    </location>
</feature>
<accession>A0A166TXI3</accession>
<protein>
    <recommendedName>
        <fullName evidence="4">Secreted protein</fullName>
    </recommendedName>
</protein>
<dbReference type="Proteomes" id="UP000076532">
    <property type="component" value="Unassembled WGS sequence"/>
</dbReference>
<evidence type="ECO:0000313" key="3">
    <source>
        <dbReference type="Proteomes" id="UP000076532"/>
    </source>
</evidence>
<reference evidence="2 3" key="1">
    <citation type="journal article" date="2016" name="Mol. Biol. Evol.">
        <title>Comparative Genomics of Early-Diverging Mushroom-Forming Fungi Provides Insights into the Origins of Lignocellulose Decay Capabilities.</title>
        <authorList>
            <person name="Nagy L.G."/>
            <person name="Riley R."/>
            <person name="Tritt A."/>
            <person name="Adam C."/>
            <person name="Daum C."/>
            <person name="Floudas D."/>
            <person name="Sun H."/>
            <person name="Yadav J.S."/>
            <person name="Pangilinan J."/>
            <person name="Larsson K.H."/>
            <person name="Matsuura K."/>
            <person name="Barry K."/>
            <person name="Labutti K."/>
            <person name="Kuo R."/>
            <person name="Ohm R.A."/>
            <person name="Bhattacharya S.S."/>
            <person name="Shirouzu T."/>
            <person name="Yoshinaga Y."/>
            <person name="Martin F.M."/>
            <person name="Grigoriev I.V."/>
            <person name="Hibbett D.S."/>
        </authorList>
    </citation>
    <scope>NUCLEOTIDE SEQUENCE [LARGE SCALE GENOMIC DNA]</scope>
    <source>
        <strain evidence="2 3">CBS 109695</strain>
    </source>
</reference>
<dbReference type="EMBL" id="KV417491">
    <property type="protein sequence ID" value="KZP31093.1"/>
    <property type="molecule type" value="Genomic_DNA"/>
</dbReference>
<keyword evidence="1" id="KW-0732">Signal</keyword>
<feature type="chain" id="PRO_5007880256" description="Secreted protein" evidence="1">
    <location>
        <begin position="24"/>
        <end position="71"/>
    </location>
</feature>
<sequence length="71" mass="8521">MLPMPRCIFFILALFLIQTRCKTRHNLADRLWEMGTGTSRSQITSGETRLCWTMDSKRVQERRHIDHFPER</sequence>
<evidence type="ECO:0008006" key="4">
    <source>
        <dbReference type="Google" id="ProtNLM"/>
    </source>
</evidence>
<evidence type="ECO:0000256" key="1">
    <source>
        <dbReference type="SAM" id="SignalP"/>
    </source>
</evidence>
<proteinExistence type="predicted"/>
<name>A0A166TXI3_9AGAM</name>